<proteinExistence type="predicted"/>
<dbReference type="Pfam" id="PF12833">
    <property type="entry name" value="HTH_18"/>
    <property type="match status" value="1"/>
</dbReference>
<evidence type="ECO:0000313" key="5">
    <source>
        <dbReference type="EMBL" id="SFK45717.1"/>
    </source>
</evidence>
<organism evidence="5 6">
    <name type="scientific">Pseudovibrio ascidiaceicola</name>
    <dbReference type="NCBI Taxonomy" id="285279"/>
    <lineage>
        <taxon>Bacteria</taxon>
        <taxon>Pseudomonadati</taxon>
        <taxon>Pseudomonadota</taxon>
        <taxon>Alphaproteobacteria</taxon>
        <taxon>Hyphomicrobiales</taxon>
        <taxon>Stappiaceae</taxon>
        <taxon>Pseudovibrio</taxon>
    </lineage>
</organism>
<sequence length="322" mass="36191">MCIQIPSNQSCRFELDEWNTRLTEICGHFVTNTEAGSVTGNASILQLGDVDCARVTHNAKEITRGPADISKDGEAYYFLILQLRGEAELEQNGQTALLSKPGDMTLIDSVKSSSFRANHTLGSDQISIHIPRHLLHRHFNSTYACGRKIPAFSGSGQLINAHLNLLLEAQPGSQKQHLLSGAFNDVVSATFLEEDTGALQEGYDKLQLLLSLIHDNALEESFNIDELSKLSSMSRSSIYRLFREHGLSCNEQIAKVRVSRFKRELSRRLHTRQAFRISQLAFEFGFRDLSTFNRAFRAQVGMSPRTFAEQIRQNEPTVNRYA</sequence>
<evidence type="ECO:0000256" key="3">
    <source>
        <dbReference type="ARBA" id="ARBA00023163"/>
    </source>
</evidence>
<dbReference type="RefSeq" id="WP_093519438.1">
    <property type="nucleotide sequence ID" value="NZ_FOSK01000005.1"/>
</dbReference>
<dbReference type="Gene3D" id="1.10.10.60">
    <property type="entry name" value="Homeodomain-like"/>
    <property type="match status" value="1"/>
</dbReference>
<feature type="domain" description="HTH araC/xylS-type" evidence="4">
    <location>
        <begin position="207"/>
        <end position="310"/>
    </location>
</feature>
<evidence type="ECO:0000256" key="2">
    <source>
        <dbReference type="ARBA" id="ARBA00023125"/>
    </source>
</evidence>
<dbReference type="GO" id="GO:0003677">
    <property type="term" value="F:DNA binding"/>
    <property type="evidence" value="ECO:0007669"/>
    <property type="project" value="UniProtKB-KW"/>
</dbReference>
<keyword evidence="6" id="KW-1185">Reference proteome</keyword>
<reference evidence="5 6" key="1">
    <citation type="submission" date="2016-10" db="EMBL/GenBank/DDBJ databases">
        <authorList>
            <person name="Varghese N."/>
            <person name="Submissions S."/>
        </authorList>
    </citation>
    <scope>NUCLEOTIDE SEQUENCE [LARGE SCALE GENOMIC DNA]</scope>
    <source>
        <strain evidence="5 6">DSM 16392</strain>
    </source>
</reference>
<dbReference type="InterPro" id="IPR050204">
    <property type="entry name" value="AraC_XylS_family_regulators"/>
</dbReference>
<keyword evidence="3" id="KW-0804">Transcription</keyword>
<keyword evidence="2 5" id="KW-0238">DNA-binding</keyword>
<protein>
    <submittedName>
        <fullName evidence="5">AraC-type DNA-binding protein</fullName>
    </submittedName>
</protein>
<dbReference type="InterPro" id="IPR009057">
    <property type="entry name" value="Homeodomain-like_sf"/>
</dbReference>
<dbReference type="PROSITE" id="PS01124">
    <property type="entry name" value="HTH_ARAC_FAMILY_2"/>
    <property type="match status" value="1"/>
</dbReference>
<name>A0A1I3ZNZ3_9HYPH</name>
<dbReference type="SUPFAM" id="SSF46689">
    <property type="entry name" value="Homeodomain-like"/>
    <property type="match status" value="1"/>
</dbReference>
<keyword evidence="1" id="KW-0805">Transcription regulation</keyword>
<dbReference type="InterPro" id="IPR035418">
    <property type="entry name" value="AraC-bd_2"/>
</dbReference>
<dbReference type="PANTHER" id="PTHR46796">
    <property type="entry name" value="HTH-TYPE TRANSCRIPTIONAL ACTIVATOR RHAS-RELATED"/>
    <property type="match status" value="1"/>
</dbReference>
<dbReference type="Pfam" id="PF14525">
    <property type="entry name" value="AraC_binding_2"/>
    <property type="match status" value="1"/>
</dbReference>
<dbReference type="PANTHER" id="PTHR46796:SF6">
    <property type="entry name" value="ARAC SUBFAMILY"/>
    <property type="match status" value="1"/>
</dbReference>
<dbReference type="Proteomes" id="UP000199598">
    <property type="component" value="Unassembled WGS sequence"/>
</dbReference>
<dbReference type="InterPro" id="IPR018060">
    <property type="entry name" value="HTH_AraC"/>
</dbReference>
<comment type="caution">
    <text evidence="5">The sequence shown here is derived from an EMBL/GenBank/DDBJ whole genome shotgun (WGS) entry which is preliminary data.</text>
</comment>
<gene>
    <name evidence="5" type="ORF">SAMN04488518_105178</name>
</gene>
<accession>A0A1I3ZNZ3</accession>
<evidence type="ECO:0000256" key="1">
    <source>
        <dbReference type="ARBA" id="ARBA00023015"/>
    </source>
</evidence>
<evidence type="ECO:0000259" key="4">
    <source>
        <dbReference type="PROSITE" id="PS01124"/>
    </source>
</evidence>
<dbReference type="EMBL" id="FOSK01000005">
    <property type="protein sequence ID" value="SFK45717.1"/>
    <property type="molecule type" value="Genomic_DNA"/>
</dbReference>
<dbReference type="SMART" id="SM00342">
    <property type="entry name" value="HTH_ARAC"/>
    <property type="match status" value="1"/>
</dbReference>
<evidence type="ECO:0000313" key="6">
    <source>
        <dbReference type="Proteomes" id="UP000199598"/>
    </source>
</evidence>